<sequence length="382" mass="41351">MSGGDPFEGVFGQPQVRDFLRASVRNDRVTHAYLFTGPAGSNKTLAAYALAEALVCASGGCGECDACRRVRRRKHPDVHYYAPEGATGYLVDQVRDIVADTSLSPIQADRKVYIIDRVDLMNAASANAFLKTLEEPPDDVVLILLGRTRESVLPTIVSRCSVVPFRHIPATEAAGIIAQQAGVTPARARIGLAACDGSITRTIEFVKSNERMEFRKSVLGVMGRLDSMDSWACIEAARELVGLAKAPLDEIRAAQEAEIRESEDFLAKSAIRRIEERNKKALTAKNLESLNQVASIIASFLRDVLAVCAESPEVVVNVDVMTAIEEAAAATDEARIARAIASVRTCSAAISYNVSPETCFDALLFELKEALYGSHSPYQACI</sequence>
<reference evidence="2" key="1">
    <citation type="submission" date="2014-08" db="EMBL/GenBank/DDBJ databases">
        <title>Coriobacteriaceae sp. complete genome.</title>
        <authorList>
            <person name="Looft T."/>
            <person name="Bayles D.O."/>
            <person name="Stanton T.B."/>
        </authorList>
    </citation>
    <scope>NUCLEOTIDE SEQUENCE [LARGE SCALE GENOMIC DNA]</scope>
    <source>
        <strain evidence="2">68-1-3</strain>
    </source>
</reference>
<organism evidence="1 2">
    <name type="scientific">Berryella intestinalis</name>
    <dbReference type="NCBI Taxonomy" id="1531429"/>
    <lineage>
        <taxon>Bacteria</taxon>
        <taxon>Bacillati</taxon>
        <taxon>Actinomycetota</taxon>
        <taxon>Coriobacteriia</taxon>
        <taxon>Eggerthellales</taxon>
        <taxon>Eggerthellaceae</taxon>
        <taxon>Berryella</taxon>
    </lineage>
</organism>
<dbReference type="RefSeq" id="WP_039688421.1">
    <property type="nucleotide sequence ID" value="NZ_CP009302.1"/>
</dbReference>
<reference evidence="1 2" key="2">
    <citation type="journal article" date="2015" name="Genome Announc.">
        <title>Complete Genome Sequence of Coriobacteriaceae Strain 68-1-3, a Novel Mucus-Degrading Isolate from the Swine Intestinal Tract.</title>
        <authorList>
            <person name="Looft T."/>
            <person name="Bayles D.O."/>
            <person name="Alt D.P."/>
            <person name="Stanton T.B."/>
        </authorList>
    </citation>
    <scope>NUCLEOTIDE SEQUENCE [LARGE SCALE GENOMIC DNA]</scope>
    <source>
        <strain evidence="1 2">68-1-3</strain>
    </source>
</reference>
<dbReference type="Pfam" id="PF13177">
    <property type="entry name" value="DNA_pol3_delta2"/>
    <property type="match status" value="1"/>
</dbReference>
<dbReference type="Proteomes" id="UP000031121">
    <property type="component" value="Chromosome"/>
</dbReference>
<dbReference type="InterPro" id="IPR050238">
    <property type="entry name" value="DNA_Rep/Repair_Clamp_Loader"/>
</dbReference>
<evidence type="ECO:0000313" key="1">
    <source>
        <dbReference type="EMBL" id="AJC11688.1"/>
    </source>
</evidence>
<protein>
    <submittedName>
        <fullName evidence="1">DNA polymerase III subunit delta</fullName>
    </submittedName>
</protein>
<name>A0A0A8B4F6_9ACTN</name>
<dbReference type="PANTHER" id="PTHR11669">
    <property type="entry name" value="REPLICATION FACTOR C / DNA POLYMERASE III GAMMA-TAU SUBUNIT"/>
    <property type="match status" value="1"/>
</dbReference>
<evidence type="ECO:0000313" key="2">
    <source>
        <dbReference type="Proteomes" id="UP000031121"/>
    </source>
</evidence>
<dbReference type="STRING" id="1531429.JI75_02325"/>
<dbReference type="EMBL" id="CP009302">
    <property type="protein sequence ID" value="AJC11688.1"/>
    <property type="molecule type" value="Genomic_DNA"/>
</dbReference>
<gene>
    <name evidence="1" type="ORF">JI75_02325</name>
</gene>
<dbReference type="OrthoDB" id="9809531at2"/>
<keyword evidence="2" id="KW-1185">Reference proteome</keyword>
<dbReference type="GO" id="GO:0006261">
    <property type="term" value="P:DNA-templated DNA replication"/>
    <property type="evidence" value="ECO:0007669"/>
    <property type="project" value="TreeGrafter"/>
</dbReference>
<dbReference type="Gene3D" id="3.40.50.300">
    <property type="entry name" value="P-loop containing nucleotide triphosphate hydrolases"/>
    <property type="match status" value="1"/>
</dbReference>
<dbReference type="AlphaFoldDB" id="A0A0A8B4F6"/>
<dbReference type="PANTHER" id="PTHR11669:SF8">
    <property type="entry name" value="DNA POLYMERASE III SUBUNIT DELTA"/>
    <property type="match status" value="1"/>
</dbReference>
<proteinExistence type="predicted"/>
<dbReference type="HOGENOM" id="CLU_006229_4_0_11"/>
<dbReference type="InterPro" id="IPR027417">
    <property type="entry name" value="P-loop_NTPase"/>
</dbReference>
<accession>A0A0A8B4F6</accession>
<dbReference type="KEGG" id="cbac:JI75_02325"/>
<dbReference type="SUPFAM" id="SSF52540">
    <property type="entry name" value="P-loop containing nucleoside triphosphate hydrolases"/>
    <property type="match status" value="1"/>
</dbReference>